<sequence length="313" mass="33009">MNDKANAQAMTGNANTTTMANDENLAADRAKTAVNRLILRRQGRMMSIAIGVGLFLGTLAATAVFFLEKYDYLIFRNGGRHQIVIDGRRIDLGISPENLDRIRSFAAEIENISYAVIVTAVLLATLMVGAVVQGAYAAVRTRTYLSSGFPRRSILLAHAKAFGLGTAASGALAVAGAAVHGLIAGDFSGNIKVTGARAGRAVGTYEANLWFLALAATVAIAGAYAAAYGIFMAFVRFPGYVVGIALFVVSAAGGALNWTFRAVGSDGSLIYVAPFKHIGASGFPLYSVLSDLASIVFYAAVAWLCVRRIQVRR</sequence>
<comment type="caution">
    <text evidence="2">The sequence shown here is derived from an EMBL/GenBank/DDBJ whole genome shotgun (WGS) entry which is preliminary data.</text>
</comment>
<accession>A0A179B4J0</accession>
<evidence type="ECO:0000313" key="3">
    <source>
        <dbReference type="Proteomes" id="UP000078368"/>
    </source>
</evidence>
<dbReference type="EMBL" id="LVZK01000001">
    <property type="protein sequence ID" value="OAP86608.1"/>
    <property type="molecule type" value="Genomic_DNA"/>
</dbReference>
<evidence type="ECO:0000256" key="1">
    <source>
        <dbReference type="SAM" id="Phobius"/>
    </source>
</evidence>
<name>A0A179B4J0_9ACTO</name>
<keyword evidence="1" id="KW-1133">Transmembrane helix</keyword>
<dbReference type="STRING" id="1823756.A4H34_05640"/>
<dbReference type="RefSeq" id="WP_064231338.1">
    <property type="nucleotide sequence ID" value="NZ_LVZK01000001.1"/>
</dbReference>
<feature type="transmembrane region" description="Helical" evidence="1">
    <location>
        <begin position="241"/>
        <end position="263"/>
    </location>
</feature>
<reference evidence="2 3" key="1">
    <citation type="submission" date="2016-04" db="EMBL/GenBank/DDBJ databases">
        <title>Peptidophaga gingivicola gen. nov., sp. nov., isolated from human subgingival plaque.</title>
        <authorList>
            <person name="Beall C.J."/>
            <person name="Mokrzan E.M."/>
            <person name="Griffen A.L."/>
            <person name="Leys E.J."/>
        </authorList>
    </citation>
    <scope>NUCLEOTIDE SEQUENCE [LARGE SCALE GENOMIC DNA]</scope>
    <source>
        <strain evidence="2 3">BA112</strain>
    </source>
</reference>
<keyword evidence="3" id="KW-1185">Reference proteome</keyword>
<dbReference type="Proteomes" id="UP000078368">
    <property type="component" value="Unassembled WGS sequence"/>
</dbReference>
<feature type="transmembrane region" description="Helical" evidence="1">
    <location>
        <begin position="112"/>
        <end position="139"/>
    </location>
</feature>
<feature type="transmembrane region" description="Helical" evidence="1">
    <location>
        <begin position="45"/>
        <end position="67"/>
    </location>
</feature>
<keyword evidence="1" id="KW-0812">Transmembrane</keyword>
<organism evidence="2 3">
    <name type="scientific">Peptidiphaga gingivicola</name>
    <dbReference type="NCBI Taxonomy" id="2741497"/>
    <lineage>
        <taxon>Bacteria</taxon>
        <taxon>Bacillati</taxon>
        <taxon>Actinomycetota</taxon>
        <taxon>Actinomycetes</taxon>
        <taxon>Actinomycetales</taxon>
        <taxon>Actinomycetaceae</taxon>
        <taxon>Peptidiphaga</taxon>
    </lineage>
</organism>
<protein>
    <submittedName>
        <fullName evidence="2">Uncharacterized protein</fullName>
    </submittedName>
</protein>
<gene>
    <name evidence="2" type="ORF">A4H34_05640</name>
</gene>
<feature type="transmembrane region" description="Helical" evidence="1">
    <location>
        <begin position="283"/>
        <end position="306"/>
    </location>
</feature>
<feature type="transmembrane region" description="Helical" evidence="1">
    <location>
        <begin position="209"/>
        <end position="234"/>
    </location>
</feature>
<feature type="transmembrane region" description="Helical" evidence="1">
    <location>
        <begin position="160"/>
        <end position="183"/>
    </location>
</feature>
<keyword evidence="1" id="KW-0472">Membrane</keyword>
<dbReference type="AlphaFoldDB" id="A0A179B4J0"/>
<proteinExistence type="predicted"/>
<evidence type="ECO:0000313" key="2">
    <source>
        <dbReference type="EMBL" id="OAP86608.1"/>
    </source>
</evidence>